<reference evidence="5 6" key="1">
    <citation type="submission" date="2019-01" db="EMBL/GenBank/DDBJ databases">
        <authorList>
            <person name="Deng T."/>
        </authorList>
    </citation>
    <scope>NUCLEOTIDE SEQUENCE [LARGE SCALE GENOMIC DNA]</scope>
    <source>
        <strain evidence="5 6">F8825</strain>
    </source>
</reference>
<evidence type="ECO:0000256" key="3">
    <source>
        <dbReference type="ARBA" id="ARBA00023163"/>
    </source>
</evidence>
<dbReference type="SUPFAM" id="SSF46894">
    <property type="entry name" value="C-terminal effector domain of the bipartite response regulators"/>
    <property type="match status" value="1"/>
</dbReference>
<dbReference type="GO" id="GO:0003677">
    <property type="term" value="F:DNA binding"/>
    <property type="evidence" value="ECO:0007669"/>
    <property type="project" value="UniProtKB-KW"/>
</dbReference>
<dbReference type="PRINTS" id="PR00038">
    <property type="entry name" value="HTHLUXR"/>
</dbReference>
<dbReference type="Gene3D" id="3.30.450.80">
    <property type="entry name" value="Transcription factor LuxR-like, autoinducer-binding domain"/>
    <property type="match status" value="1"/>
</dbReference>
<organism evidence="5 6">
    <name type="scientific">Ciceribacter ferrooxidans</name>
    <dbReference type="NCBI Taxonomy" id="2509717"/>
    <lineage>
        <taxon>Bacteria</taxon>
        <taxon>Pseudomonadati</taxon>
        <taxon>Pseudomonadota</taxon>
        <taxon>Alphaproteobacteria</taxon>
        <taxon>Hyphomicrobiales</taxon>
        <taxon>Rhizobiaceae</taxon>
        <taxon>Ciceribacter</taxon>
    </lineage>
</organism>
<accession>A0A4V1RT57</accession>
<dbReference type="AlphaFoldDB" id="A0A4V1RT57"/>
<dbReference type="SMART" id="SM00421">
    <property type="entry name" value="HTH_LUXR"/>
    <property type="match status" value="1"/>
</dbReference>
<feature type="domain" description="HTH luxR-type" evidence="4">
    <location>
        <begin position="213"/>
        <end position="278"/>
    </location>
</feature>
<dbReference type="InterPro" id="IPR005143">
    <property type="entry name" value="TF_LuxR_autoind-bd_dom"/>
</dbReference>
<evidence type="ECO:0000313" key="5">
    <source>
        <dbReference type="EMBL" id="RYC23174.1"/>
    </source>
</evidence>
<protein>
    <submittedName>
        <fullName evidence="5">LuxR family transcriptional regulator</fullName>
    </submittedName>
</protein>
<dbReference type="OrthoDB" id="3170288at2"/>
<name>A0A4V1RT57_9HYPH</name>
<dbReference type="Gene3D" id="1.10.10.10">
    <property type="entry name" value="Winged helix-like DNA-binding domain superfamily/Winged helix DNA-binding domain"/>
    <property type="match status" value="1"/>
</dbReference>
<dbReference type="SUPFAM" id="SSF75516">
    <property type="entry name" value="Pheromone-binding domain of LuxR-like quorum-sensing transcription factors"/>
    <property type="match status" value="1"/>
</dbReference>
<keyword evidence="6" id="KW-1185">Reference proteome</keyword>
<dbReference type="Proteomes" id="UP000291088">
    <property type="component" value="Unassembled WGS sequence"/>
</dbReference>
<dbReference type="EMBL" id="SDVB01000106">
    <property type="protein sequence ID" value="RYC23174.1"/>
    <property type="molecule type" value="Genomic_DNA"/>
</dbReference>
<dbReference type="CDD" id="cd06170">
    <property type="entry name" value="LuxR_C_like"/>
    <property type="match status" value="1"/>
</dbReference>
<dbReference type="Pfam" id="PF00196">
    <property type="entry name" value="GerE"/>
    <property type="match status" value="1"/>
</dbReference>
<dbReference type="PANTHER" id="PTHR44688:SF16">
    <property type="entry name" value="DNA-BINDING TRANSCRIPTIONAL ACTIVATOR DEVR_DOSR"/>
    <property type="match status" value="1"/>
</dbReference>
<keyword evidence="1" id="KW-0805">Transcription regulation</keyword>
<proteinExistence type="predicted"/>
<keyword evidence="3" id="KW-0804">Transcription</keyword>
<dbReference type="InterPro" id="IPR036693">
    <property type="entry name" value="TF_LuxR_autoind-bd_dom_sf"/>
</dbReference>
<dbReference type="PROSITE" id="PS50043">
    <property type="entry name" value="HTH_LUXR_2"/>
    <property type="match status" value="1"/>
</dbReference>
<dbReference type="Pfam" id="PF03472">
    <property type="entry name" value="Autoind_bind"/>
    <property type="match status" value="1"/>
</dbReference>
<evidence type="ECO:0000259" key="4">
    <source>
        <dbReference type="PROSITE" id="PS50043"/>
    </source>
</evidence>
<dbReference type="PANTHER" id="PTHR44688">
    <property type="entry name" value="DNA-BINDING TRANSCRIPTIONAL ACTIVATOR DEVR_DOSR"/>
    <property type="match status" value="1"/>
</dbReference>
<evidence type="ECO:0000256" key="1">
    <source>
        <dbReference type="ARBA" id="ARBA00023015"/>
    </source>
</evidence>
<dbReference type="InterPro" id="IPR000792">
    <property type="entry name" value="Tscrpt_reg_LuxR_C"/>
</dbReference>
<evidence type="ECO:0000313" key="6">
    <source>
        <dbReference type="Proteomes" id="UP000291088"/>
    </source>
</evidence>
<comment type="caution">
    <text evidence="5">The sequence shown here is derived from an EMBL/GenBank/DDBJ whole genome shotgun (WGS) entry which is preliminary data.</text>
</comment>
<dbReference type="GO" id="GO:0006355">
    <property type="term" value="P:regulation of DNA-templated transcription"/>
    <property type="evidence" value="ECO:0007669"/>
    <property type="project" value="InterPro"/>
</dbReference>
<keyword evidence="2" id="KW-0238">DNA-binding</keyword>
<dbReference type="InterPro" id="IPR036388">
    <property type="entry name" value="WH-like_DNA-bd_sf"/>
</dbReference>
<dbReference type="InterPro" id="IPR016032">
    <property type="entry name" value="Sig_transdc_resp-reg_C-effctor"/>
</dbReference>
<gene>
    <name evidence="5" type="ORF">EUU22_03475</name>
</gene>
<sequence>MEHASLQHVSGALHQPACCTMLWMAAGGHVIRVDMATNELSVGLDRTLSFLSDVRHINNHADLTTAVKRATATFGVEKILAGFIPKTGTLPSEQLRHVLLSDWPEDWATIYFQKGLLFQDPTIRRILRTQPTFAWSELTNEPDFGKNERLVMASAADFSLRNGCTVPLLSLDGRHVGFSFAGSHIDDSPEAKGVMTLIASFAFGRAVELRNNELRAKVRLTARERDTLSWIAAGKTDWEIGVIFGVSDKAVAKHVHNIRMKLGAVNRAHAVAEAFRLRLIS</sequence>
<evidence type="ECO:0000256" key="2">
    <source>
        <dbReference type="ARBA" id="ARBA00023125"/>
    </source>
</evidence>